<keyword evidence="4 6" id="KW-1133">Transmembrane helix</keyword>
<feature type="transmembrane region" description="Helical" evidence="6">
    <location>
        <begin position="265"/>
        <end position="285"/>
    </location>
</feature>
<evidence type="ECO:0000256" key="3">
    <source>
        <dbReference type="ARBA" id="ARBA00022692"/>
    </source>
</evidence>
<keyword evidence="5 6" id="KW-0472">Membrane</keyword>
<organism evidence="7">
    <name type="scientific">Noctiluca scintillans</name>
    <name type="common">Sea sparkle</name>
    <name type="synonym">Red tide dinoflagellate</name>
    <dbReference type="NCBI Taxonomy" id="2966"/>
    <lineage>
        <taxon>Eukaryota</taxon>
        <taxon>Sar</taxon>
        <taxon>Alveolata</taxon>
        <taxon>Dinophyceae</taxon>
        <taxon>Noctilucales</taxon>
        <taxon>Noctilucaceae</taxon>
        <taxon>Noctiluca</taxon>
    </lineage>
</organism>
<protein>
    <submittedName>
        <fullName evidence="7">Uncharacterized protein</fullName>
    </submittedName>
</protein>
<dbReference type="Pfam" id="PF08449">
    <property type="entry name" value="UAA"/>
    <property type="match status" value="1"/>
</dbReference>
<keyword evidence="3 6" id="KW-0812">Transmembrane</keyword>
<dbReference type="SUPFAM" id="SSF103481">
    <property type="entry name" value="Multidrug resistance efflux transporter EmrE"/>
    <property type="match status" value="1"/>
</dbReference>
<dbReference type="EMBL" id="HBFQ01019139">
    <property type="protein sequence ID" value="CAD8839061.1"/>
    <property type="molecule type" value="Transcribed_RNA"/>
</dbReference>
<evidence type="ECO:0000256" key="1">
    <source>
        <dbReference type="ARBA" id="ARBA00004141"/>
    </source>
</evidence>
<dbReference type="InterPro" id="IPR037185">
    <property type="entry name" value="EmrE-like"/>
</dbReference>
<evidence type="ECO:0000313" key="7">
    <source>
        <dbReference type="EMBL" id="CAD8839061.1"/>
    </source>
</evidence>
<feature type="transmembrane region" description="Helical" evidence="6">
    <location>
        <begin position="235"/>
        <end position="258"/>
    </location>
</feature>
<dbReference type="GO" id="GO:0000139">
    <property type="term" value="C:Golgi membrane"/>
    <property type="evidence" value="ECO:0007669"/>
    <property type="project" value="TreeGrafter"/>
</dbReference>
<gene>
    <name evidence="7" type="ORF">NSCI0253_LOCUS13409</name>
</gene>
<dbReference type="PANTHER" id="PTHR10778:SF18">
    <property type="entry name" value="SUGAR PHOSPHATE TRANSPORTER DOMAIN-CONTAINING PROTEIN"/>
    <property type="match status" value="1"/>
</dbReference>
<dbReference type="InterPro" id="IPR013657">
    <property type="entry name" value="SCL35B1-4/HUT1"/>
</dbReference>
<evidence type="ECO:0000256" key="4">
    <source>
        <dbReference type="ARBA" id="ARBA00022989"/>
    </source>
</evidence>
<sequence>MADGALSGPLGLLFGAAGIYGAFLYYGSLQEDVFAYKAADGSSFKEAWFLQAIEAFANVVIGFLGMVVSGRTPGLPLKYFAVSGFTQVGAKVCTSMALASGLSFPVATLAKSAKMAPVMAGSLLLGGANYSLREYLQVFAIIAGTVMVSMKKSKPGEPSSLLGVLYVCGSLALDGVTGGIQSRLKAECKKSGAEAKPYDFMFWTNFFMMALAVVVALANGEAAAGVAFIAANPDILQLVLLFALCSALGQSFIFFTIATFGPLKVATVTTTRKIFSVLLSIFLKGHALSPLGWAGIALGSAGIAGELLPKPSKDKSKKA</sequence>
<dbReference type="GO" id="GO:0005789">
    <property type="term" value="C:endoplasmic reticulum membrane"/>
    <property type="evidence" value="ECO:0007669"/>
    <property type="project" value="TreeGrafter"/>
</dbReference>
<feature type="transmembrane region" description="Helical" evidence="6">
    <location>
        <begin position="200"/>
        <end position="229"/>
    </location>
</feature>
<accession>A0A7S1A0W6</accession>
<evidence type="ECO:0000256" key="6">
    <source>
        <dbReference type="SAM" id="Phobius"/>
    </source>
</evidence>
<feature type="transmembrane region" description="Helical" evidence="6">
    <location>
        <begin position="47"/>
        <end position="68"/>
    </location>
</feature>
<evidence type="ECO:0000256" key="2">
    <source>
        <dbReference type="ARBA" id="ARBA00022448"/>
    </source>
</evidence>
<reference evidence="7" key="1">
    <citation type="submission" date="2021-01" db="EMBL/GenBank/DDBJ databases">
        <authorList>
            <person name="Corre E."/>
            <person name="Pelletier E."/>
            <person name="Niang G."/>
            <person name="Scheremetjew M."/>
            <person name="Finn R."/>
            <person name="Kale V."/>
            <person name="Holt S."/>
            <person name="Cochrane G."/>
            <person name="Meng A."/>
            <person name="Brown T."/>
            <person name="Cohen L."/>
        </authorList>
    </citation>
    <scope>NUCLEOTIDE SEQUENCE</scope>
</reference>
<evidence type="ECO:0000256" key="5">
    <source>
        <dbReference type="ARBA" id="ARBA00023136"/>
    </source>
</evidence>
<feature type="transmembrane region" description="Helical" evidence="6">
    <location>
        <begin position="6"/>
        <end position="26"/>
    </location>
</feature>
<keyword evidence="2" id="KW-0813">Transport</keyword>
<feature type="transmembrane region" description="Helical" evidence="6">
    <location>
        <begin position="88"/>
        <end position="110"/>
    </location>
</feature>
<name>A0A7S1A0W6_NOCSC</name>
<comment type="subcellular location">
    <subcellularLocation>
        <location evidence="1">Membrane</location>
        <topology evidence="1">Multi-pass membrane protein</topology>
    </subcellularLocation>
</comment>
<dbReference type="GO" id="GO:0005459">
    <property type="term" value="F:UDP-galactose transmembrane transporter activity"/>
    <property type="evidence" value="ECO:0007669"/>
    <property type="project" value="TreeGrafter"/>
</dbReference>
<proteinExistence type="predicted"/>
<dbReference type="AlphaFoldDB" id="A0A7S1A0W6"/>
<dbReference type="GO" id="GO:0005460">
    <property type="term" value="F:UDP-glucose transmembrane transporter activity"/>
    <property type="evidence" value="ECO:0007669"/>
    <property type="project" value="TreeGrafter"/>
</dbReference>
<dbReference type="PANTHER" id="PTHR10778">
    <property type="entry name" value="SOLUTE CARRIER FAMILY 35 MEMBER B"/>
    <property type="match status" value="1"/>
</dbReference>